<accession>A0A4S4MPG8</accession>
<name>A0A4S4MPG8_9APHY</name>
<gene>
    <name evidence="1" type="ORF">EUX98_g7229</name>
</gene>
<comment type="caution">
    <text evidence="1">The sequence shown here is derived from an EMBL/GenBank/DDBJ whole genome shotgun (WGS) entry which is preliminary data.</text>
</comment>
<dbReference type="Proteomes" id="UP000308730">
    <property type="component" value="Unassembled WGS sequence"/>
</dbReference>
<sequence>MSLILRRQLLYSATKLIALLPLILFLPLQPLGQPQVLVSQPLFAHQQPSDFLPVAL</sequence>
<proteinExistence type="predicted"/>
<evidence type="ECO:0000313" key="1">
    <source>
        <dbReference type="EMBL" id="THH26951.1"/>
    </source>
</evidence>
<dbReference type="EMBL" id="SGPM01000293">
    <property type="protein sequence ID" value="THH26951.1"/>
    <property type="molecule type" value="Genomic_DNA"/>
</dbReference>
<keyword evidence="2" id="KW-1185">Reference proteome</keyword>
<reference evidence="1 2" key="1">
    <citation type="submission" date="2019-02" db="EMBL/GenBank/DDBJ databases">
        <title>Genome sequencing of the rare red list fungi Antrodiella citrinella (Flaviporus citrinellus).</title>
        <authorList>
            <person name="Buettner E."/>
            <person name="Kellner H."/>
        </authorList>
    </citation>
    <scope>NUCLEOTIDE SEQUENCE [LARGE SCALE GENOMIC DNA]</scope>
    <source>
        <strain evidence="1 2">DSM 108506</strain>
    </source>
</reference>
<organism evidence="1 2">
    <name type="scientific">Antrodiella citrinella</name>
    <dbReference type="NCBI Taxonomy" id="2447956"/>
    <lineage>
        <taxon>Eukaryota</taxon>
        <taxon>Fungi</taxon>
        <taxon>Dikarya</taxon>
        <taxon>Basidiomycota</taxon>
        <taxon>Agaricomycotina</taxon>
        <taxon>Agaricomycetes</taxon>
        <taxon>Polyporales</taxon>
        <taxon>Steccherinaceae</taxon>
        <taxon>Antrodiella</taxon>
    </lineage>
</organism>
<evidence type="ECO:0000313" key="2">
    <source>
        <dbReference type="Proteomes" id="UP000308730"/>
    </source>
</evidence>
<dbReference type="AlphaFoldDB" id="A0A4S4MPG8"/>
<protein>
    <submittedName>
        <fullName evidence="1">Uncharacterized protein</fullName>
    </submittedName>
</protein>